<organism evidence="4 5">
    <name type="scientific">Reichenbachiella agarivorans</name>
    <dbReference type="NCBI Taxonomy" id="2979464"/>
    <lineage>
        <taxon>Bacteria</taxon>
        <taxon>Pseudomonadati</taxon>
        <taxon>Bacteroidota</taxon>
        <taxon>Cytophagia</taxon>
        <taxon>Cytophagales</taxon>
        <taxon>Reichenbachiellaceae</taxon>
        <taxon>Reichenbachiella</taxon>
    </lineage>
</organism>
<dbReference type="CDD" id="cd16155">
    <property type="entry name" value="sulfatase_like"/>
    <property type="match status" value="1"/>
</dbReference>
<evidence type="ECO:0000256" key="2">
    <source>
        <dbReference type="ARBA" id="ARBA00022801"/>
    </source>
</evidence>
<protein>
    <submittedName>
        <fullName evidence="4">Sulfatase-like hydrolase/transferase</fullName>
    </submittedName>
</protein>
<dbReference type="InterPro" id="IPR000917">
    <property type="entry name" value="Sulfatase_N"/>
</dbReference>
<accession>A0ABY6CT33</accession>
<evidence type="ECO:0000256" key="1">
    <source>
        <dbReference type="ARBA" id="ARBA00008779"/>
    </source>
</evidence>
<evidence type="ECO:0000313" key="4">
    <source>
        <dbReference type="EMBL" id="UXP32618.1"/>
    </source>
</evidence>
<dbReference type="PROSITE" id="PS00523">
    <property type="entry name" value="SULFATASE_1"/>
    <property type="match status" value="1"/>
</dbReference>
<dbReference type="InterPro" id="IPR024607">
    <property type="entry name" value="Sulfatase_CS"/>
</dbReference>
<evidence type="ECO:0000313" key="5">
    <source>
        <dbReference type="Proteomes" id="UP001065174"/>
    </source>
</evidence>
<dbReference type="Pfam" id="PF00884">
    <property type="entry name" value="Sulfatase"/>
    <property type="match status" value="1"/>
</dbReference>
<feature type="domain" description="Sulfatase N-terminal" evidence="3">
    <location>
        <begin position="32"/>
        <end position="366"/>
    </location>
</feature>
<name>A0ABY6CT33_9BACT</name>
<proteinExistence type="inferred from homology"/>
<dbReference type="Gene3D" id="3.40.720.10">
    <property type="entry name" value="Alkaline Phosphatase, subunit A"/>
    <property type="match status" value="1"/>
</dbReference>
<dbReference type="RefSeq" id="WP_262310053.1">
    <property type="nucleotide sequence ID" value="NZ_CP106679.1"/>
</dbReference>
<dbReference type="PANTHER" id="PTHR46615:SF1">
    <property type="entry name" value="ARYLSULFATASE K"/>
    <property type="match status" value="1"/>
</dbReference>
<reference evidence="4" key="1">
    <citation type="submission" date="2022-09" db="EMBL/GenBank/DDBJ databases">
        <title>Comparative genomics and taxonomic characterization of three novel marine species of genus Reichenbachiella exhibiting antioxidant and polysaccharide degradation activities.</title>
        <authorList>
            <person name="Muhammad N."/>
            <person name="Lee Y.-J."/>
            <person name="Ko J."/>
            <person name="Kim S.-G."/>
        </authorList>
    </citation>
    <scope>NUCLEOTIDE SEQUENCE</scope>
    <source>
        <strain evidence="4">BKB1-1</strain>
    </source>
</reference>
<keyword evidence="5" id="KW-1185">Reference proteome</keyword>
<dbReference type="InterPro" id="IPR017850">
    <property type="entry name" value="Alkaline_phosphatase_core_sf"/>
</dbReference>
<dbReference type="PANTHER" id="PTHR46615">
    <property type="entry name" value="ARYLSULFATASE K"/>
    <property type="match status" value="1"/>
</dbReference>
<dbReference type="InterPro" id="IPR051849">
    <property type="entry name" value="GAG-degrading_sulfatase"/>
</dbReference>
<gene>
    <name evidence="4" type="ORF">N6H18_01365</name>
</gene>
<dbReference type="SUPFAM" id="SSF53649">
    <property type="entry name" value="Alkaline phosphatase-like"/>
    <property type="match status" value="1"/>
</dbReference>
<comment type="similarity">
    <text evidence="1">Belongs to the sulfatase family.</text>
</comment>
<dbReference type="Proteomes" id="UP001065174">
    <property type="component" value="Chromosome"/>
</dbReference>
<dbReference type="EMBL" id="CP106679">
    <property type="protein sequence ID" value="UXP32618.1"/>
    <property type="molecule type" value="Genomic_DNA"/>
</dbReference>
<evidence type="ECO:0000259" key="3">
    <source>
        <dbReference type="Pfam" id="PF00884"/>
    </source>
</evidence>
<sequence>MKKLRFQCGILILFLGVGLVFGGCREEVKKRPNFLFVLVDDQSPFDLKQYDPNSILETPTIDRLAASGMVFESARHMGSMNGAVCTPSRHMIMTGRSLWHLPPSAAFQNQTEFHPLDTMTLPAIFNRAGYKTMRTCKQGNSYPGANRQFAVVKDATKRGGTEESGSAWHAKQVLEYLGEREFSKEENPFFIYFGFSHPHDTRNGTPELLTKYGATNHKDTTSLPLLNERQPPLQDNYLSEHPFFHGHPELRDEERVSGVWKRRDEQTVRNELGREYACSENIDIQLNRVLQKLEAMGELDNTYIVYTSDHGMSIGRHGLMGKQNLYEHTWKVPFVIAGPGIKAGQRVEGNIYLYDVLPTLCELAGIQIPETVQGTSFKSVLMGEKNTIRDVQYGVYCGGTKPGMRTVRKGDWKLIKYDVMDGAVRETQLFNLAENPNEYLAQHNKTGEMETNLASNPKYADKLREMEALLLQEMITHNDPYKLWNQ</sequence>
<keyword evidence="2" id="KW-0378">Hydrolase</keyword>
<dbReference type="PROSITE" id="PS51257">
    <property type="entry name" value="PROKAR_LIPOPROTEIN"/>
    <property type="match status" value="1"/>
</dbReference>